<evidence type="ECO:0000313" key="1">
    <source>
        <dbReference type="EMBL" id="SVD29167.1"/>
    </source>
</evidence>
<dbReference type="PANTHER" id="PTHR30244:SF34">
    <property type="entry name" value="DTDP-4-AMINO-4,6-DIDEOXYGALACTOSE TRANSAMINASE"/>
    <property type="match status" value="1"/>
</dbReference>
<dbReference type="InterPro" id="IPR015424">
    <property type="entry name" value="PyrdxlP-dep_Trfase"/>
</dbReference>
<accession>A0A382U5C6</accession>
<organism evidence="1">
    <name type="scientific">marine metagenome</name>
    <dbReference type="NCBI Taxonomy" id="408172"/>
    <lineage>
        <taxon>unclassified sequences</taxon>
        <taxon>metagenomes</taxon>
        <taxon>ecological metagenomes</taxon>
    </lineage>
</organism>
<dbReference type="PANTHER" id="PTHR30244">
    <property type="entry name" value="TRANSAMINASE"/>
    <property type="match status" value="1"/>
</dbReference>
<dbReference type="InterPro" id="IPR000653">
    <property type="entry name" value="DegT/StrS_aminotransferase"/>
</dbReference>
<dbReference type="EMBL" id="UINC01141438">
    <property type="protein sequence ID" value="SVD29167.1"/>
    <property type="molecule type" value="Genomic_DNA"/>
</dbReference>
<feature type="non-terminal residue" evidence="1">
    <location>
        <position position="239"/>
    </location>
</feature>
<dbReference type="GO" id="GO:0008483">
    <property type="term" value="F:transaminase activity"/>
    <property type="evidence" value="ECO:0007669"/>
    <property type="project" value="TreeGrafter"/>
</dbReference>
<sequence>MKKIKKYPLLSEAFNKDDINKAVKVLKSKKITMSEETTNFEKIFSRKIRSKYALMTNSGSSSNLLAISALTNPLNNKKLKNNDEVLIPAVCWSTSLWPIIQNNLKPVFVDVDLETFNIDITDLLTKITNKTRAIMLIHVLGTCSNMSKLISIARRNNLEIIEDTCESLGAKFNNKNLGTFGRFGTFSFYYSHQITSGEGGMIVCKNEKDYNILKTLRSHGWSRNTIFHKYYKKKYKNID</sequence>
<dbReference type="InterPro" id="IPR015421">
    <property type="entry name" value="PyrdxlP-dep_Trfase_major"/>
</dbReference>
<dbReference type="GO" id="GO:0030170">
    <property type="term" value="F:pyridoxal phosphate binding"/>
    <property type="evidence" value="ECO:0007669"/>
    <property type="project" value="TreeGrafter"/>
</dbReference>
<dbReference type="Gene3D" id="3.40.640.10">
    <property type="entry name" value="Type I PLP-dependent aspartate aminotransferase-like (Major domain)"/>
    <property type="match status" value="1"/>
</dbReference>
<reference evidence="1" key="1">
    <citation type="submission" date="2018-05" db="EMBL/GenBank/DDBJ databases">
        <authorList>
            <person name="Lanie J.A."/>
            <person name="Ng W.-L."/>
            <person name="Kazmierczak K.M."/>
            <person name="Andrzejewski T.M."/>
            <person name="Davidsen T.M."/>
            <person name="Wayne K.J."/>
            <person name="Tettelin H."/>
            <person name="Glass J.I."/>
            <person name="Rusch D."/>
            <person name="Podicherti R."/>
            <person name="Tsui H.-C.T."/>
            <person name="Winkler M.E."/>
        </authorList>
    </citation>
    <scope>NUCLEOTIDE SEQUENCE</scope>
</reference>
<proteinExistence type="predicted"/>
<name>A0A382U5C6_9ZZZZ</name>
<dbReference type="AlphaFoldDB" id="A0A382U5C6"/>
<dbReference type="Pfam" id="PF01041">
    <property type="entry name" value="DegT_DnrJ_EryC1"/>
    <property type="match status" value="1"/>
</dbReference>
<dbReference type="GO" id="GO:0000271">
    <property type="term" value="P:polysaccharide biosynthetic process"/>
    <property type="evidence" value="ECO:0007669"/>
    <property type="project" value="TreeGrafter"/>
</dbReference>
<protein>
    <submittedName>
        <fullName evidence="1">Uncharacterized protein</fullName>
    </submittedName>
</protein>
<gene>
    <name evidence="1" type="ORF">METZ01_LOCUS382021</name>
</gene>
<dbReference type="SUPFAM" id="SSF53383">
    <property type="entry name" value="PLP-dependent transferases"/>
    <property type="match status" value="1"/>
</dbReference>